<evidence type="ECO:0000259" key="9">
    <source>
        <dbReference type="PROSITE" id="PS50109"/>
    </source>
</evidence>
<dbReference type="Gene3D" id="3.30.450.40">
    <property type="match status" value="1"/>
</dbReference>
<evidence type="ECO:0000256" key="7">
    <source>
        <dbReference type="ARBA" id="ARBA00023012"/>
    </source>
</evidence>
<evidence type="ECO:0000256" key="4">
    <source>
        <dbReference type="ARBA" id="ARBA00022553"/>
    </source>
</evidence>
<dbReference type="PROSITE" id="PS50109">
    <property type="entry name" value="HIS_KIN"/>
    <property type="match status" value="1"/>
</dbReference>
<dbReference type="InterPro" id="IPR036097">
    <property type="entry name" value="HisK_dim/P_sf"/>
</dbReference>
<feature type="domain" description="Histidine kinase" evidence="9">
    <location>
        <begin position="199"/>
        <end position="410"/>
    </location>
</feature>
<comment type="catalytic activity">
    <reaction evidence="1">
        <text>ATP + protein L-histidine = ADP + protein N-phospho-L-histidine.</text>
        <dbReference type="EC" id="2.7.13.3"/>
    </reaction>
</comment>
<evidence type="ECO:0000256" key="8">
    <source>
        <dbReference type="ARBA" id="ARBA00039401"/>
    </source>
</evidence>
<dbReference type="RefSeq" id="WP_204797129.1">
    <property type="nucleotide sequence ID" value="NZ_JACDTV010000014.1"/>
</dbReference>
<organism evidence="10 11">
    <name type="scientific">Nocardioides salarius</name>
    <dbReference type="NCBI Taxonomy" id="374513"/>
    <lineage>
        <taxon>Bacteria</taxon>
        <taxon>Bacillati</taxon>
        <taxon>Actinomycetota</taxon>
        <taxon>Actinomycetes</taxon>
        <taxon>Propionibacteriales</taxon>
        <taxon>Nocardioidaceae</taxon>
        <taxon>Nocardioides</taxon>
    </lineage>
</organism>
<dbReference type="Pfam" id="PF00512">
    <property type="entry name" value="HisKA"/>
    <property type="match status" value="1"/>
</dbReference>
<dbReference type="InterPro" id="IPR003594">
    <property type="entry name" value="HATPase_dom"/>
</dbReference>
<evidence type="ECO:0000256" key="3">
    <source>
        <dbReference type="ARBA" id="ARBA00012438"/>
    </source>
</evidence>
<keyword evidence="6 10" id="KW-0418">Kinase</keyword>
<evidence type="ECO:0000256" key="5">
    <source>
        <dbReference type="ARBA" id="ARBA00022679"/>
    </source>
</evidence>
<keyword evidence="4" id="KW-0597">Phosphoprotein</keyword>
<dbReference type="PANTHER" id="PTHR42878:SF15">
    <property type="entry name" value="BACTERIOPHYTOCHROME"/>
    <property type="match status" value="1"/>
</dbReference>
<evidence type="ECO:0000313" key="11">
    <source>
        <dbReference type="Proteomes" id="UP000732378"/>
    </source>
</evidence>
<dbReference type="InterPro" id="IPR036890">
    <property type="entry name" value="HATPase_C_sf"/>
</dbReference>
<keyword evidence="7" id="KW-0902">Two-component regulatory system</keyword>
<dbReference type="InterPro" id="IPR003661">
    <property type="entry name" value="HisK_dim/P_dom"/>
</dbReference>
<reference evidence="10 11" key="1">
    <citation type="submission" date="2021-01" db="EMBL/GenBank/DDBJ databases">
        <title>Sequencing the genomes of 1000 actinobacteria strains.</title>
        <authorList>
            <person name="Klenk H.-P."/>
        </authorList>
    </citation>
    <scope>NUCLEOTIDE SEQUENCE [LARGE SCALE GENOMIC DNA]</scope>
    <source>
        <strain evidence="10 11">DSM 18239</strain>
    </source>
</reference>
<dbReference type="InterPro" id="IPR050351">
    <property type="entry name" value="BphY/WalK/GraS-like"/>
</dbReference>
<dbReference type="InterPro" id="IPR003018">
    <property type="entry name" value="GAF"/>
</dbReference>
<dbReference type="Gene3D" id="3.30.565.10">
    <property type="entry name" value="Histidine kinase-like ATPase, C-terminal domain"/>
    <property type="match status" value="1"/>
</dbReference>
<dbReference type="SMART" id="SM00387">
    <property type="entry name" value="HATPase_c"/>
    <property type="match status" value="1"/>
</dbReference>
<dbReference type="InterPro" id="IPR005467">
    <property type="entry name" value="His_kinase_dom"/>
</dbReference>
<dbReference type="SUPFAM" id="SSF47384">
    <property type="entry name" value="Homodimeric domain of signal transducing histidine kinase"/>
    <property type="match status" value="1"/>
</dbReference>
<dbReference type="SMART" id="SM00388">
    <property type="entry name" value="HisKA"/>
    <property type="match status" value="1"/>
</dbReference>
<dbReference type="Gene3D" id="1.10.287.130">
    <property type="match status" value="1"/>
</dbReference>
<keyword evidence="11" id="KW-1185">Reference proteome</keyword>
<dbReference type="Pfam" id="PF02518">
    <property type="entry name" value="HATPase_c"/>
    <property type="match status" value="1"/>
</dbReference>
<dbReference type="EMBL" id="JAFBBZ010000001">
    <property type="protein sequence ID" value="MBM7506808.1"/>
    <property type="molecule type" value="Genomic_DNA"/>
</dbReference>
<dbReference type="CDD" id="cd00082">
    <property type="entry name" value="HisKA"/>
    <property type="match status" value="1"/>
</dbReference>
<dbReference type="EC" id="2.7.13.3" evidence="3"/>
<dbReference type="Proteomes" id="UP000732378">
    <property type="component" value="Unassembled WGS sequence"/>
</dbReference>
<dbReference type="SUPFAM" id="SSF55781">
    <property type="entry name" value="GAF domain-like"/>
    <property type="match status" value="1"/>
</dbReference>
<sequence>MLEQLSDHAPVVEDRRRVLEIDRYQVLLDPPRSDLVALVDIAAQVADVPLATINLITDVAQHQIATKGFDASVCTREDSMCNVVLHEGVPVVVPDASQDPRFADNPFVTGEIGDVRFYATHQLVTPHGVVIGTLCVFDTVPREITDDQERALAELAERVVDLLELELRTRELASSVCELERVRDELQRSNSQLTAFAGQVSHDLRNPLTAVRMSLSMLAEEVEAGGLDPVTAEYLVGRAEKGAERMQALIDDLLAYARIGGQIASKPVDLGGLVQDVRDDLAEALGGASLEVGGLPVVTGDPVQLRAVVQNLVANAAKFVPAGQSARIRVHARPAAAGWRVEVVDHGLGIAPEDRERVFEPLTRTHADVPGSGIGLATVRRVVDAHGGTIGIEETPGGGTTVWFELPSREQ</sequence>
<dbReference type="GO" id="GO:0016301">
    <property type="term" value="F:kinase activity"/>
    <property type="evidence" value="ECO:0007669"/>
    <property type="project" value="UniProtKB-KW"/>
</dbReference>
<evidence type="ECO:0000313" key="10">
    <source>
        <dbReference type="EMBL" id="MBM7506808.1"/>
    </source>
</evidence>
<name>A0ABS2M6K4_9ACTN</name>
<comment type="subcellular location">
    <subcellularLocation>
        <location evidence="2">Cell membrane</location>
    </subcellularLocation>
</comment>
<evidence type="ECO:0000256" key="6">
    <source>
        <dbReference type="ARBA" id="ARBA00022777"/>
    </source>
</evidence>
<dbReference type="SMART" id="SM00065">
    <property type="entry name" value="GAF"/>
    <property type="match status" value="1"/>
</dbReference>
<proteinExistence type="predicted"/>
<protein>
    <recommendedName>
        <fullName evidence="8">Sensor-like histidine kinase SenX3</fullName>
        <ecNumber evidence="3">2.7.13.3</ecNumber>
    </recommendedName>
</protein>
<accession>A0ABS2M6K4</accession>
<dbReference type="Pfam" id="PF01590">
    <property type="entry name" value="GAF"/>
    <property type="match status" value="1"/>
</dbReference>
<dbReference type="InterPro" id="IPR029016">
    <property type="entry name" value="GAF-like_dom_sf"/>
</dbReference>
<dbReference type="SUPFAM" id="SSF55874">
    <property type="entry name" value="ATPase domain of HSP90 chaperone/DNA topoisomerase II/histidine kinase"/>
    <property type="match status" value="1"/>
</dbReference>
<dbReference type="PRINTS" id="PR00344">
    <property type="entry name" value="BCTRLSENSOR"/>
</dbReference>
<gene>
    <name evidence="10" type="ORF">JOE61_000622</name>
</gene>
<keyword evidence="5" id="KW-0808">Transferase</keyword>
<dbReference type="InterPro" id="IPR004358">
    <property type="entry name" value="Sig_transdc_His_kin-like_C"/>
</dbReference>
<comment type="caution">
    <text evidence="10">The sequence shown here is derived from an EMBL/GenBank/DDBJ whole genome shotgun (WGS) entry which is preliminary data.</text>
</comment>
<evidence type="ECO:0000256" key="2">
    <source>
        <dbReference type="ARBA" id="ARBA00004236"/>
    </source>
</evidence>
<dbReference type="PANTHER" id="PTHR42878">
    <property type="entry name" value="TWO-COMPONENT HISTIDINE KINASE"/>
    <property type="match status" value="1"/>
</dbReference>
<evidence type="ECO:0000256" key="1">
    <source>
        <dbReference type="ARBA" id="ARBA00000085"/>
    </source>
</evidence>